<sequence>MKKTTSILLALLFVAAVFGNCKEEEKDDNTVLALLLYANDQLSGNCATVTRNSSTSYSATITSVPKGGCKVASTKAEYEESIKSVKTKVLGYYTSQGASCNSSAAIATTQLDNLITTSNNKSDATFAADVEKQRAFTVGNLVTETALTLKNTDSRTDAQIAAMKPGNLEQYFLSTAIAYANAIGATSCVNLMKNIDLEGVTGLISSPPTIITSKTCTYGSSASATTKCATLNTEF</sequence>
<accession>A0ABY2LW78</accession>
<evidence type="ECO:0000313" key="3">
    <source>
        <dbReference type="Proteomes" id="UP000297465"/>
    </source>
</evidence>
<dbReference type="Proteomes" id="UP000297465">
    <property type="component" value="Unassembled WGS sequence"/>
</dbReference>
<evidence type="ECO:0000313" key="2">
    <source>
        <dbReference type="EMBL" id="TGL06876.1"/>
    </source>
</evidence>
<dbReference type="RefSeq" id="WP_135570795.1">
    <property type="nucleotide sequence ID" value="NZ_RQFN01000011.1"/>
</dbReference>
<protein>
    <recommendedName>
        <fullName evidence="4">Lipoprotein LipL36</fullName>
    </recommendedName>
</protein>
<evidence type="ECO:0008006" key="4">
    <source>
        <dbReference type="Google" id="ProtNLM"/>
    </source>
</evidence>
<keyword evidence="3" id="KW-1185">Reference proteome</keyword>
<keyword evidence="1" id="KW-0732">Signal</keyword>
<feature type="signal peptide" evidence="1">
    <location>
        <begin position="1"/>
        <end position="19"/>
    </location>
</feature>
<reference evidence="3" key="1">
    <citation type="journal article" date="2019" name="PLoS Negl. Trop. Dis.">
        <title>Revisiting the worldwide diversity of Leptospira species in the environment.</title>
        <authorList>
            <person name="Vincent A.T."/>
            <person name="Schiettekatte O."/>
            <person name="Bourhy P."/>
            <person name="Veyrier F.J."/>
            <person name="Picardeau M."/>
        </authorList>
    </citation>
    <scope>NUCLEOTIDE SEQUENCE [LARGE SCALE GENOMIC DNA]</scope>
    <source>
        <strain evidence="3">201800278</strain>
    </source>
</reference>
<evidence type="ECO:0000256" key="1">
    <source>
        <dbReference type="SAM" id="SignalP"/>
    </source>
</evidence>
<comment type="caution">
    <text evidence="2">The sequence shown here is derived from an EMBL/GenBank/DDBJ whole genome shotgun (WGS) entry which is preliminary data.</text>
</comment>
<name>A0ABY2LW78_9LEPT</name>
<feature type="chain" id="PRO_5045109790" description="Lipoprotein LipL36" evidence="1">
    <location>
        <begin position="20"/>
        <end position="235"/>
    </location>
</feature>
<dbReference type="EMBL" id="RQFO01000001">
    <property type="protein sequence ID" value="TGL06876.1"/>
    <property type="molecule type" value="Genomic_DNA"/>
</dbReference>
<gene>
    <name evidence="2" type="ORF">EHQ31_00440</name>
</gene>
<proteinExistence type="predicted"/>
<organism evidence="2 3">
    <name type="scientific">Leptospira montravelensis</name>
    <dbReference type="NCBI Taxonomy" id="2484961"/>
    <lineage>
        <taxon>Bacteria</taxon>
        <taxon>Pseudomonadati</taxon>
        <taxon>Spirochaetota</taxon>
        <taxon>Spirochaetia</taxon>
        <taxon>Leptospirales</taxon>
        <taxon>Leptospiraceae</taxon>
        <taxon>Leptospira</taxon>
    </lineage>
</organism>